<keyword evidence="3" id="KW-1185">Reference proteome</keyword>
<dbReference type="Pfam" id="PF04801">
    <property type="entry name" value="RPC5"/>
    <property type="match status" value="1"/>
</dbReference>
<proteinExistence type="predicted"/>
<dbReference type="OrthoDB" id="340681at2759"/>
<feature type="compositionally biased region" description="Basic and acidic residues" evidence="1">
    <location>
        <begin position="229"/>
        <end position="239"/>
    </location>
</feature>
<evidence type="ECO:0000256" key="1">
    <source>
        <dbReference type="SAM" id="MobiDB-lite"/>
    </source>
</evidence>
<accession>A0A2R6PAJ3</accession>
<dbReference type="EMBL" id="NKQK01000027">
    <property type="protein sequence ID" value="PSR88032.1"/>
    <property type="molecule type" value="Genomic_DNA"/>
</dbReference>
<gene>
    <name evidence="2" type="ORF">CEY00_Acc31062</name>
</gene>
<dbReference type="AlphaFoldDB" id="A0A2R6PAJ3"/>
<keyword evidence="2" id="KW-0240">DNA-directed RNA polymerase</keyword>
<organism evidence="2 3">
    <name type="scientific">Actinidia chinensis var. chinensis</name>
    <name type="common">Chinese soft-hair kiwi</name>
    <dbReference type="NCBI Taxonomy" id="1590841"/>
    <lineage>
        <taxon>Eukaryota</taxon>
        <taxon>Viridiplantae</taxon>
        <taxon>Streptophyta</taxon>
        <taxon>Embryophyta</taxon>
        <taxon>Tracheophyta</taxon>
        <taxon>Spermatophyta</taxon>
        <taxon>Magnoliopsida</taxon>
        <taxon>eudicotyledons</taxon>
        <taxon>Gunneridae</taxon>
        <taxon>Pentapetalae</taxon>
        <taxon>asterids</taxon>
        <taxon>Ericales</taxon>
        <taxon>Actinidiaceae</taxon>
        <taxon>Actinidia</taxon>
    </lineage>
</organism>
<dbReference type="InterPro" id="IPR006886">
    <property type="entry name" value="RNA_pol_III_Rpc5"/>
</dbReference>
<name>A0A2R6PAJ3_ACTCC</name>
<dbReference type="STRING" id="1590841.A0A2R6PAJ3"/>
<dbReference type="InParanoid" id="A0A2R6PAJ3"/>
<dbReference type="Gramene" id="PSR88032">
    <property type="protein sequence ID" value="PSR88032"/>
    <property type="gene ID" value="CEY00_Acc31062"/>
</dbReference>
<feature type="region of interest" description="Disordered" evidence="1">
    <location>
        <begin position="227"/>
        <end position="257"/>
    </location>
</feature>
<dbReference type="GO" id="GO:0005666">
    <property type="term" value="C:RNA polymerase III complex"/>
    <property type="evidence" value="ECO:0007669"/>
    <property type="project" value="TreeGrafter"/>
</dbReference>
<keyword evidence="2" id="KW-0804">Transcription</keyword>
<feature type="non-terminal residue" evidence="2">
    <location>
        <position position="321"/>
    </location>
</feature>
<protein>
    <submittedName>
        <fullName evidence="2">DNA-directed RNA polymerase III subunit like</fullName>
    </submittedName>
</protein>
<dbReference type="GO" id="GO:0042797">
    <property type="term" value="P:tRNA transcription by RNA polymerase III"/>
    <property type="evidence" value="ECO:0007669"/>
    <property type="project" value="TreeGrafter"/>
</dbReference>
<dbReference type="PANTHER" id="PTHR12069:SF0">
    <property type="entry name" value="DNA-DIRECTED RNA POLYMERASE III SUBUNIT RPC5"/>
    <property type="match status" value="1"/>
</dbReference>
<comment type="caution">
    <text evidence="2">The sequence shown here is derived from an EMBL/GenBank/DDBJ whole genome shotgun (WGS) entry which is preliminary data.</text>
</comment>
<feature type="region of interest" description="Disordered" evidence="1">
    <location>
        <begin position="1"/>
        <end position="90"/>
    </location>
</feature>
<reference evidence="2 3" key="1">
    <citation type="submission" date="2017-07" db="EMBL/GenBank/DDBJ databases">
        <title>An improved, manually edited Actinidia chinensis var. chinensis (kiwifruit) genome highlights the challenges associated with draft genomes and gene prediction in plants.</title>
        <authorList>
            <person name="Pilkington S."/>
            <person name="Crowhurst R."/>
            <person name="Hilario E."/>
            <person name="Nardozza S."/>
            <person name="Fraser L."/>
            <person name="Peng Y."/>
            <person name="Gunaseelan K."/>
            <person name="Simpson R."/>
            <person name="Tahir J."/>
            <person name="Deroles S."/>
            <person name="Templeton K."/>
            <person name="Luo Z."/>
            <person name="Davy M."/>
            <person name="Cheng C."/>
            <person name="Mcneilage M."/>
            <person name="Scaglione D."/>
            <person name="Liu Y."/>
            <person name="Zhang Q."/>
            <person name="Datson P."/>
            <person name="De Silva N."/>
            <person name="Gardiner S."/>
            <person name="Bassett H."/>
            <person name="Chagne D."/>
            <person name="Mccallum J."/>
            <person name="Dzierzon H."/>
            <person name="Deng C."/>
            <person name="Wang Y.-Y."/>
            <person name="Barron N."/>
            <person name="Manako K."/>
            <person name="Bowen J."/>
            <person name="Foster T."/>
            <person name="Erridge Z."/>
            <person name="Tiffin H."/>
            <person name="Waite C."/>
            <person name="Davies K."/>
            <person name="Grierson E."/>
            <person name="Laing W."/>
            <person name="Kirk R."/>
            <person name="Chen X."/>
            <person name="Wood M."/>
            <person name="Montefiori M."/>
            <person name="Brummell D."/>
            <person name="Schwinn K."/>
            <person name="Catanach A."/>
            <person name="Fullerton C."/>
            <person name="Li D."/>
            <person name="Meiyalaghan S."/>
            <person name="Nieuwenhuizen N."/>
            <person name="Read N."/>
            <person name="Prakash R."/>
            <person name="Hunter D."/>
            <person name="Zhang H."/>
            <person name="Mckenzie M."/>
            <person name="Knabel M."/>
            <person name="Harris A."/>
            <person name="Allan A."/>
            <person name="Chen A."/>
            <person name="Janssen B."/>
            <person name="Plunkett B."/>
            <person name="Dwamena C."/>
            <person name="Voogd C."/>
            <person name="Leif D."/>
            <person name="Lafferty D."/>
            <person name="Souleyre E."/>
            <person name="Varkonyi-Gasic E."/>
            <person name="Gambi F."/>
            <person name="Hanley J."/>
            <person name="Yao J.-L."/>
            <person name="Cheung J."/>
            <person name="David K."/>
            <person name="Warren B."/>
            <person name="Marsh K."/>
            <person name="Snowden K."/>
            <person name="Lin-Wang K."/>
            <person name="Brian L."/>
            <person name="Martinez-Sanchez M."/>
            <person name="Wang M."/>
            <person name="Ileperuma N."/>
            <person name="Macnee N."/>
            <person name="Campin R."/>
            <person name="Mcatee P."/>
            <person name="Drummond R."/>
            <person name="Espley R."/>
            <person name="Ireland H."/>
            <person name="Wu R."/>
            <person name="Atkinson R."/>
            <person name="Karunairetnam S."/>
            <person name="Bulley S."/>
            <person name="Chunkath S."/>
            <person name="Hanley Z."/>
            <person name="Storey R."/>
            <person name="Thrimawithana A."/>
            <person name="Thomson S."/>
            <person name="David C."/>
            <person name="Testolin R."/>
        </authorList>
    </citation>
    <scope>NUCLEOTIDE SEQUENCE [LARGE SCALE GENOMIC DNA]</scope>
    <source>
        <strain evidence="3">cv. Red5</strain>
        <tissue evidence="2">Young leaf</tissue>
    </source>
</reference>
<reference evidence="3" key="2">
    <citation type="journal article" date="2018" name="BMC Genomics">
        <title>A manually annotated Actinidia chinensis var. chinensis (kiwifruit) genome highlights the challenges associated with draft genomes and gene prediction in plants.</title>
        <authorList>
            <person name="Pilkington S.M."/>
            <person name="Crowhurst R."/>
            <person name="Hilario E."/>
            <person name="Nardozza S."/>
            <person name="Fraser L."/>
            <person name="Peng Y."/>
            <person name="Gunaseelan K."/>
            <person name="Simpson R."/>
            <person name="Tahir J."/>
            <person name="Deroles S.C."/>
            <person name="Templeton K."/>
            <person name="Luo Z."/>
            <person name="Davy M."/>
            <person name="Cheng C."/>
            <person name="McNeilage M."/>
            <person name="Scaglione D."/>
            <person name="Liu Y."/>
            <person name="Zhang Q."/>
            <person name="Datson P."/>
            <person name="De Silva N."/>
            <person name="Gardiner S.E."/>
            <person name="Bassett H."/>
            <person name="Chagne D."/>
            <person name="McCallum J."/>
            <person name="Dzierzon H."/>
            <person name="Deng C."/>
            <person name="Wang Y.Y."/>
            <person name="Barron L."/>
            <person name="Manako K."/>
            <person name="Bowen J."/>
            <person name="Foster T.M."/>
            <person name="Erridge Z.A."/>
            <person name="Tiffin H."/>
            <person name="Waite C.N."/>
            <person name="Davies K.M."/>
            <person name="Grierson E.P."/>
            <person name="Laing W.A."/>
            <person name="Kirk R."/>
            <person name="Chen X."/>
            <person name="Wood M."/>
            <person name="Montefiori M."/>
            <person name="Brummell D.A."/>
            <person name="Schwinn K.E."/>
            <person name="Catanach A."/>
            <person name="Fullerton C."/>
            <person name="Li D."/>
            <person name="Meiyalaghan S."/>
            <person name="Nieuwenhuizen N."/>
            <person name="Read N."/>
            <person name="Prakash R."/>
            <person name="Hunter D."/>
            <person name="Zhang H."/>
            <person name="McKenzie M."/>
            <person name="Knabel M."/>
            <person name="Harris A."/>
            <person name="Allan A.C."/>
            <person name="Gleave A."/>
            <person name="Chen A."/>
            <person name="Janssen B.J."/>
            <person name="Plunkett B."/>
            <person name="Ampomah-Dwamena C."/>
            <person name="Voogd C."/>
            <person name="Leif D."/>
            <person name="Lafferty D."/>
            <person name="Souleyre E.J.F."/>
            <person name="Varkonyi-Gasic E."/>
            <person name="Gambi F."/>
            <person name="Hanley J."/>
            <person name="Yao J.L."/>
            <person name="Cheung J."/>
            <person name="David K.M."/>
            <person name="Warren B."/>
            <person name="Marsh K."/>
            <person name="Snowden K.C."/>
            <person name="Lin-Wang K."/>
            <person name="Brian L."/>
            <person name="Martinez-Sanchez M."/>
            <person name="Wang M."/>
            <person name="Ileperuma N."/>
            <person name="Macnee N."/>
            <person name="Campin R."/>
            <person name="McAtee P."/>
            <person name="Drummond R.S.M."/>
            <person name="Espley R.V."/>
            <person name="Ireland H.S."/>
            <person name="Wu R."/>
            <person name="Atkinson R.G."/>
            <person name="Karunairetnam S."/>
            <person name="Bulley S."/>
            <person name="Chunkath S."/>
            <person name="Hanley Z."/>
            <person name="Storey R."/>
            <person name="Thrimawithana A.H."/>
            <person name="Thomson S."/>
            <person name="David C."/>
            <person name="Testolin R."/>
            <person name="Huang H."/>
            <person name="Hellens R.P."/>
            <person name="Schaffer R.J."/>
        </authorList>
    </citation>
    <scope>NUCLEOTIDE SEQUENCE [LARGE SCALE GENOMIC DNA]</scope>
    <source>
        <strain evidence="3">cv. Red5</strain>
    </source>
</reference>
<dbReference type="Proteomes" id="UP000241394">
    <property type="component" value="Chromosome LG27"/>
</dbReference>
<evidence type="ECO:0000313" key="2">
    <source>
        <dbReference type="EMBL" id="PSR88032.1"/>
    </source>
</evidence>
<feature type="compositionally biased region" description="Basic residues" evidence="1">
    <location>
        <begin position="27"/>
        <end position="36"/>
    </location>
</feature>
<dbReference type="PANTHER" id="PTHR12069">
    <property type="entry name" value="DNA-DIRECTED RNA POLYMERASES III 80 KDA POLYPEPTIDE RNA POLYMERASE III SUBUNIT 5"/>
    <property type="match status" value="1"/>
</dbReference>
<evidence type="ECO:0000313" key="3">
    <source>
        <dbReference type="Proteomes" id="UP000241394"/>
    </source>
</evidence>
<sequence length="321" mass="36258">MADMDLDDLDGPRQAPTRTSRFAPKNSKLKPQPKLKFKPEPQEFDSVLPPKKDEFDSQEHESSSVKMDVDAKSEGEEAKYDPTEEDDDEDRVVREIDVFFTPQIDSNTQLYVLQYPLRPCWRPYELGERCEEVRVRPTSAELEVNLSIDLDSKNYDADADPRVRMTKQTLSSSVTPKHATGYAVGVLIGNKLHINPTRAIVQLRPSMEHLTSGGSKKKNNVASNVEATIKSEDLKDEKSAGSSKKQNKQPGILNDHNNDLEEGWIPLKYHPSHSDFSVRYLRKMAVGENSPIQFSMNPNDYVSSFCPGAFNDNIKHQGPPR</sequence>
<dbReference type="OMA" id="MMANEGR"/>
<feature type="compositionally biased region" description="Basic and acidic residues" evidence="1">
    <location>
        <begin position="50"/>
        <end position="82"/>
    </location>
</feature>